<dbReference type="AlphaFoldDB" id="A0A8B8A2A7"/>
<evidence type="ECO:0000259" key="8">
    <source>
        <dbReference type="Pfam" id="PF10192"/>
    </source>
</evidence>
<evidence type="ECO:0000259" key="9">
    <source>
        <dbReference type="Pfam" id="PF21892"/>
    </source>
</evidence>
<feature type="compositionally biased region" description="Low complexity" evidence="6">
    <location>
        <begin position="538"/>
        <end position="553"/>
    </location>
</feature>
<evidence type="ECO:0000256" key="4">
    <source>
        <dbReference type="ARBA" id="ARBA00023136"/>
    </source>
</evidence>
<keyword evidence="4 7" id="KW-0472">Membrane</keyword>
<feature type="compositionally biased region" description="Basic residues" evidence="6">
    <location>
        <begin position="624"/>
        <end position="638"/>
    </location>
</feature>
<gene>
    <name evidence="11" type="primary">LOC110991033</name>
</gene>
<feature type="region of interest" description="Disordered" evidence="6">
    <location>
        <begin position="608"/>
        <end position="647"/>
    </location>
</feature>
<feature type="domain" description="GPR180/TMEM145 transmembrane" evidence="8">
    <location>
        <begin position="237"/>
        <end position="456"/>
    </location>
</feature>
<keyword evidence="2 7" id="KW-0812">Transmembrane</keyword>
<dbReference type="Pfam" id="PF21892">
    <property type="entry name" value="TMEM145_N"/>
    <property type="match status" value="1"/>
</dbReference>
<feature type="region of interest" description="Disordered" evidence="6">
    <location>
        <begin position="654"/>
        <end position="673"/>
    </location>
</feature>
<feature type="transmembrane region" description="Helical" evidence="7">
    <location>
        <begin position="405"/>
        <end position="421"/>
    </location>
</feature>
<evidence type="ECO:0000256" key="1">
    <source>
        <dbReference type="ARBA" id="ARBA00004141"/>
    </source>
</evidence>
<feature type="transmembrane region" description="Helical" evidence="7">
    <location>
        <begin position="234"/>
        <end position="253"/>
    </location>
</feature>
<feature type="compositionally biased region" description="Polar residues" evidence="6">
    <location>
        <begin position="663"/>
        <end position="673"/>
    </location>
</feature>
<accession>A0A8B8A2A7</accession>
<feature type="transmembrane region" description="Helical" evidence="7">
    <location>
        <begin position="337"/>
        <end position="357"/>
    </location>
</feature>
<dbReference type="InterPro" id="IPR053880">
    <property type="entry name" value="GPR180-like_N"/>
</dbReference>
<evidence type="ECO:0000256" key="2">
    <source>
        <dbReference type="ARBA" id="ARBA00022692"/>
    </source>
</evidence>
<proteinExistence type="predicted"/>
<keyword evidence="3 7" id="KW-1133">Transmembrane helix</keyword>
<feature type="region of interest" description="Disordered" evidence="6">
    <location>
        <begin position="522"/>
        <end position="553"/>
    </location>
</feature>
<feature type="transmembrane region" description="Helical" evidence="7">
    <location>
        <begin position="302"/>
        <end position="325"/>
    </location>
</feature>
<protein>
    <submittedName>
        <fullName evidence="11">Transmembrane protein 145-like</fullName>
    </submittedName>
</protein>
<feature type="transmembrane region" description="Helical" evidence="7">
    <location>
        <begin position="45"/>
        <end position="66"/>
    </location>
</feature>
<evidence type="ECO:0000256" key="6">
    <source>
        <dbReference type="SAM" id="MobiDB-lite"/>
    </source>
</evidence>
<evidence type="ECO:0000256" key="3">
    <source>
        <dbReference type="ARBA" id="ARBA00022989"/>
    </source>
</evidence>
<dbReference type="RefSeq" id="XP_022111819.1">
    <property type="nucleotide sequence ID" value="XM_022256127.1"/>
</dbReference>
<feature type="domain" description="GPR180-like N-terminal" evidence="9">
    <location>
        <begin position="75"/>
        <end position="208"/>
    </location>
</feature>
<dbReference type="InterPro" id="IPR019336">
    <property type="entry name" value="GPR180/TMEM145_TM"/>
</dbReference>
<feature type="transmembrane region" description="Helical" evidence="7">
    <location>
        <begin position="441"/>
        <end position="460"/>
    </location>
</feature>
<dbReference type="GO" id="GO:0019236">
    <property type="term" value="P:response to pheromone"/>
    <property type="evidence" value="ECO:0007669"/>
    <property type="project" value="InterPro"/>
</dbReference>
<evidence type="ECO:0000256" key="7">
    <source>
        <dbReference type="SAM" id="Phobius"/>
    </source>
</evidence>
<dbReference type="PANTHER" id="PTHR23252">
    <property type="entry name" value="INTIMAL THICKNESS RECEPTOR-RELATED"/>
    <property type="match status" value="1"/>
</dbReference>
<name>A0A8B8A2A7_ACAPL</name>
<comment type="subcellular location">
    <subcellularLocation>
        <location evidence="1">Membrane</location>
        <topology evidence="1">Multi-pass membrane protein</topology>
    </subcellularLocation>
</comment>
<dbReference type="OMA" id="YHIKTNQ"/>
<feature type="transmembrane region" description="Helical" evidence="7">
    <location>
        <begin position="265"/>
        <end position="290"/>
    </location>
</feature>
<keyword evidence="5" id="KW-0325">Glycoprotein</keyword>
<dbReference type="Pfam" id="PF10192">
    <property type="entry name" value="GPR180-TMEM145_TM"/>
    <property type="match status" value="1"/>
</dbReference>
<dbReference type="Proteomes" id="UP000694845">
    <property type="component" value="Unplaced"/>
</dbReference>
<dbReference type="GeneID" id="110991033"/>
<dbReference type="GO" id="GO:0016020">
    <property type="term" value="C:membrane"/>
    <property type="evidence" value="ECO:0007669"/>
    <property type="project" value="UniProtKB-SubCell"/>
</dbReference>
<evidence type="ECO:0000313" key="10">
    <source>
        <dbReference type="Proteomes" id="UP000694845"/>
    </source>
</evidence>
<organism evidence="10 11">
    <name type="scientific">Acanthaster planci</name>
    <name type="common">Crown-of-thorns starfish</name>
    <dbReference type="NCBI Taxonomy" id="133434"/>
    <lineage>
        <taxon>Eukaryota</taxon>
        <taxon>Metazoa</taxon>
        <taxon>Echinodermata</taxon>
        <taxon>Eleutherozoa</taxon>
        <taxon>Asterozoa</taxon>
        <taxon>Asteroidea</taxon>
        <taxon>Valvatacea</taxon>
        <taxon>Valvatida</taxon>
        <taxon>Acanthasteridae</taxon>
        <taxon>Acanthaster</taxon>
    </lineage>
</organism>
<keyword evidence="10" id="KW-1185">Reference proteome</keyword>
<sequence>MKQTNRNWNVSTAAAKKISCRFLSISNRLFDISLENKHRSGQNSLLLFISMSFTGVLVAALLLAIFPTVTDGKYVEGVVDTSKDMEFLGRFVFEPGEYGQLWYEFKYPAELCCYQMIMFNDEDNQWPYIRANEDKLTCLQKKAQIPSNYNTQITLSTPYNCKNKTENGRELLVCSGTRHFTAKRPRWWFINIANCNGMSPQEGVHIQYKLNMTNGIRPLDKHFSGDERYTLETSIAFTALYFLMALTGTYYKYQLSKKRLLHSTYQLFFTSICLQLASLILTVGALASFAQDGIEMPALKTTGHVISAIGDVIFILTLMLVGKGYTITRGRISTSGSVKLAIFISLYALTYVFLFTYGQSNFDPRDVMFIYDSPAGMGIIVLRVLGVIWLYYCVFFTVKNFTHKLKFYVLFMLFYCMWFSAEPVMIGVANEFIPKYIRAKIVSGVYWTITFIGHMYFLILTRPDKTNKYFPYHIKTNQVAAMIVGDTDDEESNFTNPFMGAPLTRSLTNIFVNTSTPKVTVDPPYDNAASKPVARTKPVAGARPASGARPGKPMVNNFVSASLHAVSESNSIDDFKDTTPATPPKLASRFGPDFSIFCVEKSKTQPTANVKIENEKQENPASKKVSRPKGKKPSKKVRPQQAISKTSAAARILAENDRKTTDQNDGVKQQSSYDLEFVEIPLDDLTITDM</sequence>
<dbReference type="PANTHER" id="PTHR23252:SF24">
    <property type="entry name" value="TRANSMEMBRANE PROTEIN 145"/>
    <property type="match status" value="1"/>
</dbReference>
<evidence type="ECO:0000313" key="11">
    <source>
        <dbReference type="RefSeq" id="XP_022111819.1"/>
    </source>
</evidence>
<dbReference type="GO" id="GO:0007186">
    <property type="term" value="P:G protein-coupled receptor signaling pathway"/>
    <property type="evidence" value="ECO:0007669"/>
    <property type="project" value="InterPro"/>
</dbReference>
<evidence type="ECO:0000256" key="5">
    <source>
        <dbReference type="ARBA" id="ARBA00023180"/>
    </source>
</evidence>
<feature type="transmembrane region" description="Helical" evidence="7">
    <location>
        <begin position="377"/>
        <end position="398"/>
    </location>
</feature>
<dbReference type="OrthoDB" id="205745at2759"/>
<dbReference type="InterPro" id="IPR047831">
    <property type="entry name" value="GPR180/TMEM145"/>
</dbReference>
<dbReference type="KEGG" id="aplc:110991033"/>
<reference evidence="11" key="1">
    <citation type="submission" date="2025-08" db="UniProtKB">
        <authorList>
            <consortium name="RefSeq"/>
        </authorList>
    </citation>
    <scope>IDENTIFICATION</scope>
</reference>